<sequence>MEQDIIKQMMHLGLSSYEAKCYLACIKLGKANGYQISKLSAVPRARIYDTLDKLIEKELITKIDEAEQIYYVALPYQTFIDRKRMEYENTMNDLQTNLNNINTVTPEDIIIKTYQTKEDIIQKVKEIINNTKETLYVSLWPGTLNNIEDILKERDIVLKGIIFKNNQSLNHKNNQLLIHRPTRYTDTIEDKQWFIIINDQGEMIYGSDLNIQSQAYYSIDPQQIYLMQNFIWHDILVNQLVEQNPEADEWIELKRQVFFT</sequence>
<dbReference type="InterPro" id="IPR036388">
    <property type="entry name" value="WH-like_DNA-bd_sf"/>
</dbReference>
<dbReference type="InterPro" id="IPR036390">
    <property type="entry name" value="WH_DNA-bd_sf"/>
</dbReference>
<dbReference type="EMBL" id="PZJG01000001">
    <property type="protein sequence ID" value="RAK50091.1"/>
    <property type="molecule type" value="Genomic_DNA"/>
</dbReference>
<dbReference type="Proteomes" id="UP000249579">
    <property type="component" value="Unassembled WGS sequence"/>
</dbReference>
<evidence type="ECO:0000313" key="2">
    <source>
        <dbReference type="EMBL" id="RAK50091.1"/>
    </source>
</evidence>
<dbReference type="AlphaFoldDB" id="A0A328A6F7"/>
<evidence type="ECO:0000259" key="1">
    <source>
        <dbReference type="Pfam" id="PF01978"/>
    </source>
</evidence>
<feature type="domain" description="Transcription regulator TrmB N-terminal" evidence="1">
    <location>
        <begin position="11"/>
        <end position="75"/>
    </location>
</feature>
<dbReference type="InterPro" id="IPR002831">
    <property type="entry name" value="Tscrpt_reg_TrmB_N"/>
</dbReference>
<protein>
    <recommendedName>
        <fullName evidence="1">Transcription regulator TrmB N-terminal domain-containing protein</fullName>
    </recommendedName>
</protein>
<organism evidence="2 3">
    <name type="scientific">Macrococcoides bohemicum</name>
    <dbReference type="NCBI Taxonomy" id="1903056"/>
    <lineage>
        <taxon>Bacteria</taxon>
        <taxon>Bacillati</taxon>
        <taxon>Bacillota</taxon>
        <taxon>Bacilli</taxon>
        <taxon>Bacillales</taxon>
        <taxon>Staphylococcaceae</taxon>
        <taxon>Macrococcoides</taxon>
    </lineage>
</organism>
<dbReference type="SUPFAM" id="SSF46785">
    <property type="entry name" value="Winged helix' DNA-binding domain"/>
    <property type="match status" value="1"/>
</dbReference>
<dbReference type="Pfam" id="PF01978">
    <property type="entry name" value="TrmB"/>
    <property type="match status" value="1"/>
</dbReference>
<dbReference type="PANTHER" id="PTHR34293">
    <property type="entry name" value="HTH-TYPE TRANSCRIPTIONAL REGULATOR TRMBL2"/>
    <property type="match status" value="1"/>
</dbReference>
<proteinExistence type="predicted"/>
<name>A0A328A6F7_9STAP</name>
<dbReference type="RefSeq" id="WP_111744652.1">
    <property type="nucleotide sequence ID" value="NZ_JBHSQY010000001.1"/>
</dbReference>
<gene>
    <name evidence="2" type="ORF">BHX94_01105</name>
</gene>
<reference evidence="2 3" key="1">
    <citation type="journal article" date="2018" name="Front. Microbiol.">
        <title>Description and Comparative Genomics of Macrococcus caseolyticus subsp. hominis subsp. nov., Macrococcus goetzii sp. nov., Macrococcus epidermidis sp. nov., and Macrococcus bohemicus sp. nov., Novel Macrococci From Human Clinical Material With Virulence Potential and Suspected Uptake of Foreign DNA by Natural Transformation.</title>
        <authorList>
            <person name="Maslanova I."/>
            <person name="Wertheimer Z."/>
            <person name="Sedlacek I."/>
            <person name="Svec P."/>
            <person name="Indrakova A."/>
            <person name="Kovarovic V."/>
            <person name="Schumann P."/>
            <person name="Sproer C."/>
            <person name="Kralova S."/>
            <person name="Sedo O."/>
            <person name="Kristofova L."/>
            <person name="Vrbovska V."/>
            <person name="Fuzik T."/>
            <person name="Petras P."/>
            <person name="Zdrahal Z."/>
            <person name="Ruzickova V."/>
            <person name="Doskar J."/>
            <person name="Pantucek R."/>
        </authorList>
    </citation>
    <scope>NUCLEOTIDE SEQUENCE [LARGE SCALE GENOMIC DNA]</scope>
    <source>
        <strain evidence="2 3">03/115</strain>
    </source>
</reference>
<dbReference type="PANTHER" id="PTHR34293:SF1">
    <property type="entry name" value="HTH-TYPE TRANSCRIPTIONAL REGULATOR TRMBL2"/>
    <property type="match status" value="1"/>
</dbReference>
<evidence type="ECO:0000313" key="3">
    <source>
        <dbReference type="Proteomes" id="UP000249579"/>
    </source>
</evidence>
<comment type="caution">
    <text evidence="2">The sequence shown here is derived from an EMBL/GenBank/DDBJ whole genome shotgun (WGS) entry which is preliminary data.</text>
</comment>
<dbReference type="OrthoDB" id="1493540at2"/>
<dbReference type="Gene3D" id="1.10.10.10">
    <property type="entry name" value="Winged helix-like DNA-binding domain superfamily/Winged helix DNA-binding domain"/>
    <property type="match status" value="1"/>
</dbReference>
<dbReference type="InterPro" id="IPR051797">
    <property type="entry name" value="TrmB-like"/>
</dbReference>
<accession>A0A328A6F7</accession>